<dbReference type="InterPro" id="IPR027417">
    <property type="entry name" value="P-loop_NTPase"/>
</dbReference>
<protein>
    <recommendedName>
        <fullName evidence="3">ATPase dynein-related AAA domain-containing protein</fullName>
    </recommendedName>
</protein>
<comment type="caution">
    <text evidence="1">The sequence shown here is derived from an EMBL/GenBank/DDBJ whole genome shotgun (WGS) entry which is preliminary data.</text>
</comment>
<accession>B9AG96</accession>
<dbReference type="RefSeq" id="WP_004036432.1">
    <property type="nucleotide sequence ID" value="NZ_DS996911.1"/>
</dbReference>
<dbReference type="REBASE" id="38340">
    <property type="entry name" value="Msm2375McrBP"/>
</dbReference>
<dbReference type="Proteomes" id="UP000003489">
    <property type="component" value="Unassembled WGS sequence"/>
</dbReference>
<dbReference type="SUPFAM" id="SSF52540">
    <property type="entry name" value="P-loop containing nucleoside triphosphate hydrolases"/>
    <property type="match status" value="1"/>
</dbReference>
<evidence type="ECO:0008006" key="3">
    <source>
        <dbReference type="Google" id="ProtNLM"/>
    </source>
</evidence>
<reference evidence="1 2" key="2">
    <citation type="submission" date="2008-11" db="EMBL/GenBank/DDBJ databases">
        <title>Draft genome sequence of Methanobrevibacter smithii (DSM 2375).</title>
        <authorList>
            <person name="Sudarsanam P."/>
            <person name="Ley R."/>
            <person name="Guruge J."/>
            <person name="Turnbaugh P.J."/>
            <person name="Mahowald M."/>
            <person name="Liep D."/>
            <person name="Gordon J."/>
        </authorList>
    </citation>
    <scope>NUCLEOTIDE SEQUENCE [LARGE SCALE GENOMIC DNA]</scope>
    <source>
        <strain evidence="1 2">DSM 2375</strain>
    </source>
</reference>
<gene>
    <name evidence="1" type="ORF">METSMIALI_01398</name>
</gene>
<reference evidence="1 2" key="1">
    <citation type="submission" date="2008-10" db="EMBL/GenBank/DDBJ databases">
        <authorList>
            <person name="Fulton L."/>
            <person name="Clifton S."/>
            <person name="Fulton B."/>
            <person name="Xu J."/>
            <person name="Minx P."/>
            <person name="Pepin K.H."/>
            <person name="Johnson M."/>
            <person name="Bhonagiri V."/>
            <person name="Nash W.E."/>
            <person name="Mardis E.R."/>
            <person name="Wilson R.K."/>
        </authorList>
    </citation>
    <scope>NUCLEOTIDE SEQUENCE [LARGE SCALE GENOMIC DNA]</scope>
    <source>
        <strain evidence="1 2">DSM 2375</strain>
    </source>
</reference>
<dbReference type="PATRIC" id="fig|483214.13.peg.1344"/>
<dbReference type="Gene3D" id="3.40.50.300">
    <property type="entry name" value="P-loop containing nucleotide triphosphate hydrolases"/>
    <property type="match status" value="1"/>
</dbReference>
<organism evidence="1 2">
    <name type="scientific">Methanobrevibacter smithii DSM 2375</name>
    <dbReference type="NCBI Taxonomy" id="483214"/>
    <lineage>
        <taxon>Archaea</taxon>
        <taxon>Methanobacteriati</taxon>
        <taxon>Methanobacteriota</taxon>
        <taxon>Methanomada group</taxon>
        <taxon>Methanobacteria</taxon>
        <taxon>Methanobacteriales</taxon>
        <taxon>Methanobacteriaceae</taxon>
        <taxon>Methanobrevibacter</taxon>
    </lineage>
</organism>
<evidence type="ECO:0000313" key="2">
    <source>
        <dbReference type="Proteomes" id="UP000003489"/>
    </source>
</evidence>
<dbReference type="EMBL" id="ABYW01000012">
    <property type="protein sequence ID" value="EEE42486.1"/>
    <property type="molecule type" value="Genomic_DNA"/>
</dbReference>
<evidence type="ECO:0000313" key="1">
    <source>
        <dbReference type="EMBL" id="EEE42486.1"/>
    </source>
</evidence>
<proteinExistence type="predicted"/>
<name>B9AG96_METSM</name>
<dbReference type="HOGENOM" id="CLU_014350_0_0_2"/>
<sequence>MWGFIIFKDNFISVNEWKEVLNNDNVISNKMVDVLKIIYKFENHSALTSEIANVRNLENSSDEKSYNSLIVQNAKRVKEYFGKNPIFEGDSDKEIFWPWFFNGKNTNEGFQFQLKKELAIALKEVFSNLKVEYSQNGVNMENTMSFQEYILNKGYFFDPKIIENYLLSIKVKPFVIFTGNSGTGKTKLSQLFAEYISETYNRSENNLYLIENEEYLSVNAPVNPSSINHNVWTLNKKSLYGVLPIKEIERDFDDLLIDNIPAKGRMSIIIQLTYGKKDYELKDYLENLLSRGADNSVDLKINLNAFKRVCDDYSAVNDFIILEQKSNSTAYKKTQWIMDFDIFRYLPVKSGKIPCDIFVDDIKSNANLELKLKLTFKKNKELQDYLKENEGKKVEVKIKTDNFNFDNFHPIWEKEKDDSTDYKKDPNYKIVPVGANWTENRHVLGFYNVITEEYNETPSYSLIKAAKNDIGSPYFLILDEMNLSHVERYFADFLSAIESGQPIPLYSNDDENYELDIPDNLLIVGTVNVDETTYMFSPKVLDRANTIEFPTMAAKEYMNSDFKEFDFKNINYLMNPLEDLDVRNMNVYDLKDIFMFINCSEGNLWDVLSNELDLFQSILKKINFDFGFRVINEILRFMFVSWRYEDSPQNWENWERYFDAQVKQKILPKLHGSQKAIGQTINELFNACLIERKNNADARLVDLTKDDCRYYTSAVKLQNMAKILSNQRYVSFIN</sequence>
<dbReference type="AlphaFoldDB" id="B9AG96"/>